<dbReference type="EMBL" id="RCHS01003465">
    <property type="protein sequence ID" value="RMX41633.1"/>
    <property type="molecule type" value="Genomic_DNA"/>
</dbReference>
<evidence type="ECO:0000256" key="8">
    <source>
        <dbReference type="RuleBase" id="RU000354"/>
    </source>
</evidence>
<name>A0A3M6TJM8_POCDA</name>
<organism evidence="11 12">
    <name type="scientific">Pocillopora damicornis</name>
    <name type="common">Cauliflower coral</name>
    <name type="synonym">Millepora damicornis</name>
    <dbReference type="NCBI Taxonomy" id="46731"/>
    <lineage>
        <taxon>Eukaryota</taxon>
        <taxon>Metazoa</taxon>
        <taxon>Cnidaria</taxon>
        <taxon>Anthozoa</taxon>
        <taxon>Hexacorallia</taxon>
        <taxon>Scleractinia</taxon>
        <taxon>Astrocoeniina</taxon>
        <taxon>Pocilloporidae</taxon>
        <taxon>Pocillopora</taxon>
    </lineage>
</organism>
<dbReference type="PANTHER" id="PTHR11848">
    <property type="entry name" value="TGF-BETA FAMILY"/>
    <property type="match status" value="1"/>
</dbReference>
<sequence>MAGLPGNKGIFFNLSSSQIHTNKIVQSAEILVTVELRIGPIPPLFWSGHLILFDQFDCKPVYSVKIQGGGLKSISFPAHSLVKRWISSPHLNHGVYISLQGDQAMDEASFGVIFNDTSAGEYGRPLLLVQTQSKTEEEDTSFSQKRQGKKSLMSPKPRPPRSIQDQLPCSRHPMRVELRKTLRWKHVVIPQFYEAYRCAGACRFPLGTNVNPTDHAIIRATLFSAGKDKGTGKPCCVPVKLRGISAIEYRNGEFQMLYHDDMVVQQCGCR</sequence>
<feature type="region of interest" description="Disordered" evidence="9">
    <location>
        <begin position="131"/>
        <end position="167"/>
    </location>
</feature>
<evidence type="ECO:0000256" key="7">
    <source>
        <dbReference type="ARBA" id="ARBA00023180"/>
    </source>
</evidence>
<dbReference type="PROSITE" id="PS51362">
    <property type="entry name" value="TGF_BETA_2"/>
    <property type="match status" value="1"/>
</dbReference>
<reference evidence="11 12" key="1">
    <citation type="journal article" date="2018" name="Sci. Rep.">
        <title>Comparative analysis of the Pocillopora damicornis genome highlights role of immune system in coral evolution.</title>
        <authorList>
            <person name="Cunning R."/>
            <person name="Bay R.A."/>
            <person name="Gillette P."/>
            <person name="Baker A.C."/>
            <person name="Traylor-Knowles N."/>
        </authorList>
    </citation>
    <scope>NUCLEOTIDE SEQUENCE [LARGE SCALE GENOMIC DNA]</scope>
    <source>
        <strain evidence="11">RSMAS</strain>
        <tissue evidence="11">Whole animal</tissue>
    </source>
</reference>
<protein>
    <recommendedName>
        <fullName evidence="10">TGF-beta family profile domain-containing protein</fullName>
    </recommendedName>
</protein>
<gene>
    <name evidence="11" type="ORF">pdam_00008873</name>
</gene>
<dbReference type="OrthoDB" id="5987191at2759"/>
<dbReference type="AlphaFoldDB" id="A0A3M6TJM8"/>
<evidence type="ECO:0000256" key="9">
    <source>
        <dbReference type="SAM" id="MobiDB-lite"/>
    </source>
</evidence>
<dbReference type="InterPro" id="IPR029034">
    <property type="entry name" value="Cystine-knot_cytokine"/>
</dbReference>
<comment type="similarity">
    <text evidence="2 8">Belongs to the TGF-beta family.</text>
</comment>
<evidence type="ECO:0000256" key="4">
    <source>
        <dbReference type="ARBA" id="ARBA00022729"/>
    </source>
</evidence>
<dbReference type="STRING" id="46731.A0A3M6TJM8"/>
<evidence type="ECO:0000256" key="6">
    <source>
        <dbReference type="ARBA" id="ARBA00023157"/>
    </source>
</evidence>
<dbReference type="PANTHER" id="PTHR11848:SF263">
    <property type="entry name" value="PROTEIN DECAPENTAPLEGIC"/>
    <property type="match status" value="1"/>
</dbReference>
<evidence type="ECO:0000313" key="11">
    <source>
        <dbReference type="EMBL" id="RMX41633.1"/>
    </source>
</evidence>
<comment type="caution">
    <text evidence="11">The sequence shown here is derived from an EMBL/GenBank/DDBJ whole genome shotgun (WGS) entry which is preliminary data.</text>
</comment>
<evidence type="ECO:0000256" key="5">
    <source>
        <dbReference type="ARBA" id="ARBA00023030"/>
    </source>
</evidence>
<dbReference type="Proteomes" id="UP000275408">
    <property type="component" value="Unassembled WGS sequence"/>
</dbReference>
<evidence type="ECO:0000256" key="1">
    <source>
        <dbReference type="ARBA" id="ARBA00004613"/>
    </source>
</evidence>
<feature type="domain" description="TGF-beta family profile" evidence="10">
    <location>
        <begin position="147"/>
        <end position="270"/>
    </location>
</feature>
<dbReference type="CDD" id="cd13756">
    <property type="entry name" value="TGF_beta_BMPs_GDFs"/>
    <property type="match status" value="1"/>
</dbReference>
<dbReference type="InterPro" id="IPR001839">
    <property type="entry name" value="TGF-b_C"/>
</dbReference>
<comment type="subcellular location">
    <subcellularLocation>
        <location evidence="1">Secreted</location>
    </subcellularLocation>
</comment>
<dbReference type="GO" id="GO:0008083">
    <property type="term" value="F:growth factor activity"/>
    <property type="evidence" value="ECO:0007669"/>
    <property type="project" value="UniProtKB-KW"/>
</dbReference>
<evidence type="ECO:0000256" key="3">
    <source>
        <dbReference type="ARBA" id="ARBA00022525"/>
    </source>
</evidence>
<keyword evidence="3" id="KW-0964">Secreted</keyword>
<dbReference type="InterPro" id="IPR017948">
    <property type="entry name" value="TGFb_CS"/>
</dbReference>
<keyword evidence="12" id="KW-1185">Reference proteome</keyword>
<keyword evidence="5 8" id="KW-0339">Growth factor</keyword>
<evidence type="ECO:0000313" key="12">
    <source>
        <dbReference type="Proteomes" id="UP000275408"/>
    </source>
</evidence>
<dbReference type="GO" id="GO:0005125">
    <property type="term" value="F:cytokine activity"/>
    <property type="evidence" value="ECO:0007669"/>
    <property type="project" value="TreeGrafter"/>
</dbReference>
<evidence type="ECO:0000256" key="2">
    <source>
        <dbReference type="ARBA" id="ARBA00006656"/>
    </source>
</evidence>
<dbReference type="InterPro" id="IPR015615">
    <property type="entry name" value="TGF-beta-rel"/>
</dbReference>
<keyword evidence="4" id="KW-0732">Signal</keyword>
<dbReference type="SMART" id="SM00204">
    <property type="entry name" value="TGFB"/>
    <property type="match status" value="1"/>
</dbReference>
<evidence type="ECO:0000259" key="10">
    <source>
        <dbReference type="PROSITE" id="PS51362"/>
    </source>
</evidence>
<dbReference type="Gene3D" id="2.10.90.10">
    <property type="entry name" value="Cystine-knot cytokines"/>
    <property type="match status" value="1"/>
</dbReference>
<dbReference type="GO" id="GO:0005615">
    <property type="term" value="C:extracellular space"/>
    <property type="evidence" value="ECO:0007669"/>
    <property type="project" value="TreeGrafter"/>
</dbReference>
<dbReference type="PROSITE" id="PS00250">
    <property type="entry name" value="TGF_BETA_1"/>
    <property type="match status" value="1"/>
</dbReference>
<proteinExistence type="inferred from homology"/>
<dbReference type="SUPFAM" id="SSF57501">
    <property type="entry name" value="Cystine-knot cytokines"/>
    <property type="match status" value="1"/>
</dbReference>
<dbReference type="Pfam" id="PF00019">
    <property type="entry name" value="TGF_beta"/>
    <property type="match status" value="1"/>
</dbReference>
<accession>A0A3M6TJM8</accession>
<keyword evidence="6" id="KW-1015">Disulfide bond</keyword>
<keyword evidence="7" id="KW-0325">Glycoprotein</keyword>